<dbReference type="CDD" id="cd00051">
    <property type="entry name" value="EFh"/>
    <property type="match status" value="1"/>
</dbReference>
<accession>A0ABQ6MD80</accession>
<feature type="compositionally biased region" description="Pro residues" evidence="4">
    <location>
        <begin position="263"/>
        <end position="273"/>
    </location>
</feature>
<name>A0ABQ6MD80_9STRA</name>
<reference evidence="6 7" key="1">
    <citation type="journal article" date="2023" name="Commun. Biol.">
        <title>Genome analysis of Parmales, the sister group of diatoms, reveals the evolutionary specialization of diatoms from phago-mixotrophs to photoautotrophs.</title>
        <authorList>
            <person name="Ban H."/>
            <person name="Sato S."/>
            <person name="Yoshikawa S."/>
            <person name="Yamada K."/>
            <person name="Nakamura Y."/>
            <person name="Ichinomiya M."/>
            <person name="Sato N."/>
            <person name="Blanc-Mathieu R."/>
            <person name="Endo H."/>
            <person name="Kuwata A."/>
            <person name="Ogata H."/>
        </authorList>
    </citation>
    <scope>NUCLEOTIDE SEQUENCE [LARGE SCALE GENOMIC DNA]</scope>
</reference>
<keyword evidence="2" id="KW-0677">Repeat</keyword>
<dbReference type="PANTHER" id="PTHR23048">
    <property type="entry name" value="MYOSIN LIGHT CHAIN 1, 3"/>
    <property type="match status" value="1"/>
</dbReference>
<gene>
    <name evidence="6" type="ORF">TeGR_g11068</name>
</gene>
<evidence type="ECO:0000313" key="6">
    <source>
        <dbReference type="EMBL" id="GMI23645.1"/>
    </source>
</evidence>
<evidence type="ECO:0000256" key="1">
    <source>
        <dbReference type="ARBA" id="ARBA00020786"/>
    </source>
</evidence>
<dbReference type="PANTHER" id="PTHR23048:SF0">
    <property type="entry name" value="CALMODULIN LIKE 3"/>
    <property type="match status" value="1"/>
</dbReference>
<dbReference type="SUPFAM" id="SSF47473">
    <property type="entry name" value="EF-hand"/>
    <property type="match status" value="1"/>
</dbReference>
<dbReference type="Gene3D" id="1.10.238.10">
    <property type="entry name" value="EF-hand"/>
    <property type="match status" value="2"/>
</dbReference>
<dbReference type="InterPro" id="IPR050230">
    <property type="entry name" value="CALM/Myosin/TropC-like"/>
</dbReference>
<comment type="caution">
    <text evidence="6">The sequence shown here is derived from an EMBL/GenBank/DDBJ whole genome shotgun (WGS) entry which is preliminary data.</text>
</comment>
<proteinExistence type="predicted"/>
<protein>
    <recommendedName>
        <fullName evidence="1">Calmodulin</fullName>
    </recommendedName>
</protein>
<feature type="domain" description="EF-hand" evidence="5">
    <location>
        <begin position="126"/>
        <end position="161"/>
    </location>
</feature>
<feature type="domain" description="EF-hand" evidence="5">
    <location>
        <begin position="90"/>
        <end position="125"/>
    </location>
</feature>
<evidence type="ECO:0000256" key="3">
    <source>
        <dbReference type="ARBA" id="ARBA00022837"/>
    </source>
</evidence>
<dbReference type="EMBL" id="BRYB01001343">
    <property type="protein sequence ID" value="GMI23645.1"/>
    <property type="molecule type" value="Genomic_DNA"/>
</dbReference>
<dbReference type="SMART" id="SM00054">
    <property type="entry name" value="EFh"/>
    <property type="match status" value="3"/>
</dbReference>
<dbReference type="InterPro" id="IPR011992">
    <property type="entry name" value="EF-hand-dom_pair"/>
</dbReference>
<keyword evidence="7" id="KW-1185">Reference proteome</keyword>
<organism evidence="6 7">
    <name type="scientific">Tetraparma gracilis</name>
    <dbReference type="NCBI Taxonomy" id="2962635"/>
    <lineage>
        <taxon>Eukaryota</taxon>
        <taxon>Sar</taxon>
        <taxon>Stramenopiles</taxon>
        <taxon>Ochrophyta</taxon>
        <taxon>Bolidophyceae</taxon>
        <taxon>Parmales</taxon>
        <taxon>Triparmaceae</taxon>
        <taxon>Tetraparma</taxon>
    </lineage>
</organism>
<dbReference type="Proteomes" id="UP001165060">
    <property type="component" value="Unassembled WGS sequence"/>
</dbReference>
<evidence type="ECO:0000256" key="4">
    <source>
        <dbReference type="SAM" id="MobiDB-lite"/>
    </source>
</evidence>
<evidence type="ECO:0000256" key="2">
    <source>
        <dbReference type="ARBA" id="ARBA00022737"/>
    </source>
</evidence>
<feature type="region of interest" description="Disordered" evidence="4">
    <location>
        <begin position="244"/>
        <end position="273"/>
    </location>
</feature>
<dbReference type="InterPro" id="IPR002048">
    <property type="entry name" value="EF_hand_dom"/>
</dbReference>
<dbReference type="InterPro" id="IPR018247">
    <property type="entry name" value="EF_Hand_1_Ca_BS"/>
</dbReference>
<dbReference type="PROSITE" id="PS50222">
    <property type="entry name" value="EF_HAND_2"/>
    <property type="match status" value="2"/>
</dbReference>
<dbReference type="Pfam" id="PF13499">
    <property type="entry name" value="EF-hand_7"/>
    <property type="match status" value="1"/>
</dbReference>
<evidence type="ECO:0000259" key="5">
    <source>
        <dbReference type="PROSITE" id="PS50222"/>
    </source>
</evidence>
<evidence type="ECO:0000313" key="7">
    <source>
        <dbReference type="Proteomes" id="UP001165060"/>
    </source>
</evidence>
<keyword evidence="3" id="KW-0106">Calcium</keyword>
<sequence length="273" mass="29750">MALSPRARAETGSFPPRPAAPSISISMDLDKKELSPLLAATDALHEFAISDKENVASKLHMENFLDVLTVEERRSKENLVIMEKTGATLQDIQEYREIFELVDIDKGGSIDASELRKLTDLLNMDTSEEELDDMMAEIDTTGDGEIYFPDFVACMLTRPSIDYTAEDVLQSFATLAGPAELRTRTGYIEHTTLEEMLMNVGNENEKLSKEKVDEVLGLVEVDDQGMVKYAEFVNLMMGGSVGDPAPAAVKEPLVAAPGSAPSDTPPPSPPPPS</sequence>
<feature type="region of interest" description="Disordered" evidence="4">
    <location>
        <begin position="1"/>
        <end position="22"/>
    </location>
</feature>
<dbReference type="PROSITE" id="PS00018">
    <property type="entry name" value="EF_HAND_1"/>
    <property type="match status" value="1"/>
</dbReference>